<reference evidence="1" key="1">
    <citation type="submission" date="2022-07" db="EMBL/GenBank/DDBJ databases">
        <authorList>
            <person name="Macas J."/>
            <person name="Novak P."/>
            <person name="Neumann P."/>
        </authorList>
    </citation>
    <scope>NUCLEOTIDE SEQUENCE</scope>
</reference>
<organism evidence="1 2">
    <name type="scientific">Cuscuta epithymum</name>
    <dbReference type="NCBI Taxonomy" id="186058"/>
    <lineage>
        <taxon>Eukaryota</taxon>
        <taxon>Viridiplantae</taxon>
        <taxon>Streptophyta</taxon>
        <taxon>Embryophyta</taxon>
        <taxon>Tracheophyta</taxon>
        <taxon>Spermatophyta</taxon>
        <taxon>Magnoliopsida</taxon>
        <taxon>eudicotyledons</taxon>
        <taxon>Gunneridae</taxon>
        <taxon>Pentapetalae</taxon>
        <taxon>asterids</taxon>
        <taxon>lamiids</taxon>
        <taxon>Solanales</taxon>
        <taxon>Convolvulaceae</taxon>
        <taxon>Cuscuteae</taxon>
        <taxon>Cuscuta</taxon>
        <taxon>Cuscuta subgen. Cuscuta</taxon>
    </lineage>
</organism>
<gene>
    <name evidence="1" type="ORF">CEPIT_LOCUS11302</name>
</gene>
<evidence type="ECO:0000313" key="2">
    <source>
        <dbReference type="Proteomes" id="UP001152523"/>
    </source>
</evidence>
<accession>A0AAV0D3U5</accession>
<sequence>MASLAEYNVLHTANSFENPNPFRSCSPWNRPGSHGTFFIVTMNWDGEFWVILLFSRLNLFLILFTSLDFKAEGCIEPRNSQKTNSKCAKIDVHEEIDFCLSI</sequence>
<dbReference type="Proteomes" id="UP001152523">
    <property type="component" value="Unassembled WGS sequence"/>
</dbReference>
<evidence type="ECO:0000313" key="1">
    <source>
        <dbReference type="EMBL" id="CAH9090504.1"/>
    </source>
</evidence>
<proteinExistence type="predicted"/>
<dbReference type="AlphaFoldDB" id="A0AAV0D3U5"/>
<name>A0AAV0D3U5_9ASTE</name>
<dbReference type="EMBL" id="CAMAPF010000064">
    <property type="protein sequence ID" value="CAH9090504.1"/>
    <property type="molecule type" value="Genomic_DNA"/>
</dbReference>
<protein>
    <submittedName>
        <fullName evidence="1">Uncharacterized protein</fullName>
    </submittedName>
</protein>
<comment type="caution">
    <text evidence="1">The sequence shown here is derived from an EMBL/GenBank/DDBJ whole genome shotgun (WGS) entry which is preliminary data.</text>
</comment>
<keyword evidence="2" id="KW-1185">Reference proteome</keyword>